<dbReference type="CDD" id="cd05930">
    <property type="entry name" value="A_NRPS"/>
    <property type="match status" value="3"/>
</dbReference>
<dbReference type="FunFam" id="1.10.1200.10:FF:000005">
    <property type="entry name" value="Nonribosomal peptide synthetase 1"/>
    <property type="match status" value="4"/>
</dbReference>
<dbReference type="PROSITE" id="PS00012">
    <property type="entry name" value="PHOSPHOPANTETHEINE"/>
    <property type="match status" value="4"/>
</dbReference>
<dbReference type="InterPro" id="IPR009081">
    <property type="entry name" value="PP-bd_ACP"/>
</dbReference>
<dbReference type="Gene3D" id="2.30.38.10">
    <property type="entry name" value="Luciferase, Domain 3"/>
    <property type="match status" value="4"/>
</dbReference>
<dbReference type="Pfam" id="PF00668">
    <property type="entry name" value="Condensation"/>
    <property type="match status" value="4"/>
</dbReference>
<comment type="cofactor">
    <cofactor evidence="1">
        <name>pantetheine 4'-phosphate</name>
        <dbReference type="ChEBI" id="CHEBI:47942"/>
    </cofactor>
</comment>
<keyword evidence="3" id="KW-0596">Phosphopantetheine</keyword>
<sequence length="4290" mass="479718">MHMEFSSFFERLNKEGIKLVLNGDLLSVKSNTNIDPAILLEIKTNKELIIQYLKKYQDENTTEELLKKITPYNRNTFTKIPLSFSQERLWFLDQFGGSAEYNMPIVLHLDGRVSISILEEALQTIVSRHEVLRSMLLSEEGIAYQQIISAEGWSLDTEIISDELLKNQIAHYINQPFDLSKDYKLRACLYTLGNQKYVLVCVFHHIASDGWSEGILVNEFTQLYSALQSNSTPNLPTLHLQYADYAIWQRNYLEGAVLEDQLSYWESKLSGVSTLSLPTDYPRPSVPSNAGAAVSLVLDQKLSASLNTICKEEGVTLFMLLLSAFKILLSRYSGQEDICVGTPIANRTQAELEGMIGFFVNTLALRSDLSGDPSFKDVLSRVKQTTLEGYDHQLTPFEKVVDRVVTSRDRSMSPLFQVMFVLQNEGDNQVQKENKLNNIIISEYEFDTVSSKFDLTFSASENNNGISLAVNYCTALFDKATIESMLLHYQELLQSIVSSTKQPISTLSMLSQAEEHQLLNVFNNTEAAYPSDKTIVDLFTEQVKQTPTAIAVVYEDAKLTYKELDERSNQLAHYLREQGVKPDTLVGICLERSLEMLIGILGILKSGGAYVPIDPEYPTDRIAYMLKDAGIDLVLSSQTSCNVINRGEDISVLCLDKDWELISGYPTVELRTVLTASNLAYVIYTSGSTGTPKGVMNEHSGIVNRLLWTQSHYQLKSDDAILQKTSFSFDVSVWEFLWAISCGARLVFAKPEGHKDVEYLKHIIEKENITTIHFVPSMLRVFLEDINLGDCKSLKQVLCSGEALQVDQVLLFKEKFRNVRLDNLYGPTEAAIDVSSWEVPLEDVLSQVLIGKPVANTSLYVLDHQNQLVPIGVIGELCIGGAQVARGYLNKEELTKEKFIANPFKEGERIYKTGDLARWLPDGNIEYIGRKDDQVKIRGYRIELGEIENALSSLAGVNQCCVLAKEDTAGNKRLVGYVVLEGALDKERLQNQLKLSLPEYMVPQLWVTLEKMPLTSNGKLDKKALPDPDGSDLSSTEYVAPRNETEEQLAAIWQNLLGVEQIGIYDNFFELGGHSLLATRLVSMIRKALMIEVSIREVFEHATISDLGTHIAAQSEVVLLPGIVAEERPARIPLSFSQERLWFLDQLQGSTEYHIPIVLSLEGALDISLLEQTLHGIVSRHEVLRSMLLSEEGIGYQQIISAEGWSLDTDTVSDELVLKNHIAHYAHKPFDLSKDYKLRACLYTLENQKYVLACVFHHIASDAWSGEILVHEFMELYSSLESNSTPNLPTLHLQYADYAIWQRKHLEGAVLENQLSYWESKLKGVSTLSLPTDYARALVPSNAGAAVSLEIDQKLSASLNTICKEEGVTMFMLLLSAFKVLLSRYSGQEDICVGTSIANRTQSDLEGMIGFFVNTLALRSDLSGNPSFKDLLSRVKQTTLESYDHQLAPFEKVVDRVITTRDRNMSPLFQVLFSLQNNQESNPVALKGLSLSSYDTQVVNSQFDLLFNISENQGGISLNMVYSTALFEKTTIERMLLHYQELLQNIAKNITEPVKNLSLLTPAEEHQLLNVFNHTTAAYPLDKTIVDLFAEQVKKTPAAIAVVCGDETLSYQELDAKSNDLALYLRNHYHVTSNDIVGLMLDRSIWSIISIIGTLKAGACYLPIDKEYPENRKSFLVKDANVKLLIIESESLFDVIEYAVPIFSIDVEFDSVLSQASSFPALKTNTIQLSDLVYVIYTSGSTGNPKGVMIEHNSLVNYLSYSISRYGDGDNAQSFPLFSSLSFDLTQTSIYLTLLTGGQLHIYKDNDVSSVLKAIVSNDAITSIKLTPSHLSFFRDLGHSPLKRFIIGGEQLTHSDLSHLGELDPSVKLFNEYGPTESTIGCSVLEVTHYESLDRIHIGRPVGNTHIYIVNEALGLLPIGVTGELCVGGIQVARGYLNREELTNEKFIDSPFLEGERMYKTGDLARWLPDGNIEYIGRKDDQVKIRGYRIELGEIENALSSLAGVNQCCVLAKEDTAGNKRLVGYVVLEGALDKEQLQNQLKLSLPEYMIPQLWVALDTMPLTGNGKLDKKALPDPDGSGLSSKEYVAPRNDTETQLAGIWQNLLGVERVGIHDDFFELGGHSLLATRLVSMIRKELSKEIEIADVFAYTTISDLETHLSSQSEGILLPVITGGERPERIPLSFSQERLWFLDQLQGSTEYHIPIVLSLEGALEISLLEQTLHGIVSRHEVLRSMLLSEEGIAYQQIISAEGWSLNTEVVSDELVLKNQIAHYINQPFDLSKDYKLRACLYTLGNQKYVLVCVFHHIASDGWSEGILVNEFTQLYSALQSNSIPNLPTLHLQYADYAIWQRNYLEGAVLEDQLSYWESKLSGVSTLSLPTDYPRPSVPSNAGAAVSLALDQKLSASLNTICKEEGVTLFMLLLSAFKILLSRYSGQEDICVGTPIANRTQAELEGMIGFFVNTLALRSDLSGDPSFKDVLSRVKQTTLEGYDHQLTPFEKVVDRVVTSRDRSMSPLFQVMFVLQNEGDNQVQKENKLNNIIISEYEFDTVSSKFDLTFSASENNNGISLVLNYCTALFDKATIESMLLHYQELLQSIVSSTKQPISTLSMLSQAEEHQLLNVFNNTEAAYPSDKTIVDLFTEQVKQTPTAIAVVYEDEKLTYKELDERSNQLAHYLREQGVKPDTLVGICLERSLEMLIGILGILKSGGAYVPIDPEYPTDRIAYMLKDAGIDLVLSSQTSCNVINRGEDISVLCLDKDWDLISGYPTVELSTVLTASNLAYVIYTSGSTGTPKGVLITHKNVVRLFKNESPLYDFGSGDVWTLFHSFCFDFSVWEMYGALLHGGRLVVVPKALTKDAVSFKELLIKEGVTVLNQTPGSFYVLQEEFLSKSSSHSLRYVIFGGEALNSTYLERWKRSYADCKLINMYGITETTVHVTYKEITETDTQSLISNIGTAIPTLGCYIVDAHLNLVPIGVEGELCISGAGVARGYLNREDLTNEKFIANPFSADKTSRLYRSGDLARWLPDGNIEYIGRKDDQVKIRGYRIELGEIENALSSLAGVNQCCVLAKEDTAGNKRLVGYVVLEGALNKEQLQNQLKLSLPQYMVPQLWVALDTMPLTGNGKLDKKALPDPDGSGLSSKEYVAPRNETETQLAEIWQNLLGVERAGIHDDFFELGGHSLLATRLVSMIRKDLKREVSIREVFEHTTISDLETHLSSQSEGILLPVITGGERPERIPLSFSQERLWFLDQLQGSTEYHIPIVLSLEGALEMSLLEQTLHGIVSRHEILRSMLLSEEGIAYQQIISAEGWSLDTEIISDEFVLKNQIADYAHKPFDLSKDYKLRACLYTLGNQKYVLVCVFHHIASDGWSEGILVNEFTQLYSALQSNSTPNLPTLHLQYADYAIWQRNYLEGAVLEDQLSYWESKLSGVSTLSLPIDYPRPSVPSNAGAAVSLVLDQKLSASLNTICKEEGVTLFMLLLSAFKILLSRYSGQEDICVGTPIANRTQAELEGMIGFFVNTLALRSDLSGDPSFKDVLSRVKQTTLEGYDHQLTPFEKVVDRVVTSRDRSMSPLFQVMFVLQNEGDNQVQKENKLNNIIISEYEFDTVSSKFDLTFSASENNNGISLAVNYCTALFDKATIESMLLHYQELLQSIVSSTKQPISTLSMLSQAEEHQLLNVFNNTEAAYPSDKTIVDLFTEQVKQTPTAIAVVYEDAKLTYKELDERSNQLAHYLREQGVKPDTLVGICLERSLEMLIGILGILKSGGAYVPIDPEYPTDRIAYMLKDAGIDLVLSSQTSCNVINRGEDISVLCLDKDWDLISGYPTVELSTVLTASNLAYVIYTSGSTGTPKGVMNEHSGIVNRLLWTQSHYQLKSDDAILQKTSFSFDVSVWEFLWAISCGARLVFAKPEGHKDVEYLKHIIEKENITTIHFVPSMLRVFLEDINLGDCKSLKQVLCSGEALQVDQVLLFKEKFRNVRLDNLYGPTEAAIDVSSWEVPLEDVLSQVLIGKPVANTSLYVLDHQNQLVPIGVIGELCIGGAQVARGYLNKEELTKEKFIANPFKEGERIYKTGDLARWLPDGNIEYIGRKDDQVKIRGYRIELGEIENALSSLVGVNQCCVLAKEDTAGNKRLVGYVVLEGALDKERLQNQLKLSLPEYMVPQLWVTLEKMPLTSNGKLDKKVLPDPDGSDLSSTEYVAPRNETEEQLAAIWQNLLGVEQIGIHDNFFELGGHSLLATRLVSMIRKEFEIEITIKDIFEFTRIEELGTYLRHKEIKEKESQDITYKKIITI</sequence>
<evidence type="ECO:0000256" key="2">
    <source>
        <dbReference type="ARBA" id="ARBA00006432"/>
    </source>
</evidence>
<dbReference type="InterPro" id="IPR000873">
    <property type="entry name" value="AMP-dep_synth/lig_dom"/>
</dbReference>
<evidence type="ECO:0000313" key="6">
    <source>
        <dbReference type="EMBL" id="BFM45316.1"/>
    </source>
</evidence>
<dbReference type="SUPFAM" id="SSF47336">
    <property type="entry name" value="ACP-like"/>
    <property type="match status" value="4"/>
</dbReference>
<dbReference type="Gene3D" id="3.30.559.10">
    <property type="entry name" value="Chloramphenicol acetyltransferase-like domain"/>
    <property type="match status" value="4"/>
</dbReference>
<dbReference type="Pfam" id="PF13193">
    <property type="entry name" value="AMP-binding_C"/>
    <property type="match status" value="4"/>
</dbReference>
<dbReference type="CDD" id="cd17643">
    <property type="entry name" value="A_NRPS_Cytc1-like"/>
    <property type="match status" value="1"/>
</dbReference>
<evidence type="ECO:0000256" key="4">
    <source>
        <dbReference type="ARBA" id="ARBA00022553"/>
    </source>
</evidence>
<dbReference type="InterPro" id="IPR020845">
    <property type="entry name" value="AMP-binding_CS"/>
</dbReference>
<comment type="similarity">
    <text evidence="2">Belongs to the ATP-dependent AMP-binding enzyme family.</text>
</comment>
<feature type="domain" description="Carrier" evidence="5">
    <location>
        <begin position="1040"/>
        <end position="1115"/>
    </location>
</feature>
<dbReference type="InterPro" id="IPR025110">
    <property type="entry name" value="AMP-bd_C"/>
</dbReference>
<dbReference type="GO" id="GO:0031177">
    <property type="term" value="F:phosphopantetheine binding"/>
    <property type="evidence" value="ECO:0007669"/>
    <property type="project" value="InterPro"/>
</dbReference>
<dbReference type="InterPro" id="IPR020806">
    <property type="entry name" value="PKS_PP-bd"/>
</dbReference>
<dbReference type="PROSITE" id="PS50075">
    <property type="entry name" value="CARRIER"/>
    <property type="match status" value="4"/>
</dbReference>
<feature type="domain" description="Carrier" evidence="5">
    <location>
        <begin position="4198"/>
        <end position="4273"/>
    </location>
</feature>
<dbReference type="NCBIfam" id="TIGR01733">
    <property type="entry name" value="AA-adenyl-dom"/>
    <property type="match status" value="4"/>
</dbReference>
<dbReference type="GO" id="GO:0005829">
    <property type="term" value="C:cytosol"/>
    <property type="evidence" value="ECO:0007669"/>
    <property type="project" value="TreeGrafter"/>
</dbReference>
<dbReference type="PANTHER" id="PTHR45527">
    <property type="entry name" value="NONRIBOSOMAL PEPTIDE SYNTHETASE"/>
    <property type="match status" value="1"/>
</dbReference>
<dbReference type="InterPro" id="IPR010071">
    <property type="entry name" value="AA_adenyl_dom"/>
</dbReference>
<feature type="domain" description="Carrier" evidence="5">
    <location>
        <begin position="2088"/>
        <end position="2163"/>
    </location>
</feature>
<dbReference type="PANTHER" id="PTHR45527:SF14">
    <property type="entry name" value="PLIPASTATIN SYNTHASE SUBUNIT B"/>
    <property type="match status" value="1"/>
</dbReference>
<dbReference type="PROSITE" id="PS00455">
    <property type="entry name" value="AMP_BINDING"/>
    <property type="match status" value="4"/>
</dbReference>
<dbReference type="InterPro" id="IPR023213">
    <property type="entry name" value="CAT-like_dom_sf"/>
</dbReference>
<dbReference type="SMART" id="SM00823">
    <property type="entry name" value="PKS_PP"/>
    <property type="match status" value="4"/>
</dbReference>
<keyword evidence="4" id="KW-0597">Phosphoprotein</keyword>
<gene>
    <name evidence="6" type="ORF">CFS9_39570</name>
</gene>
<dbReference type="InterPro" id="IPR036736">
    <property type="entry name" value="ACP-like_sf"/>
</dbReference>
<dbReference type="GO" id="GO:0043041">
    <property type="term" value="P:amino acid activation for nonribosomal peptide biosynthetic process"/>
    <property type="evidence" value="ECO:0007669"/>
    <property type="project" value="TreeGrafter"/>
</dbReference>
<evidence type="ECO:0000256" key="3">
    <source>
        <dbReference type="ARBA" id="ARBA00022450"/>
    </source>
</evidence>
<dbReference type="Gene3D" id="3.40.50.980">
    <property type="match status" value="8"/>
</dbReference>
<feature type="domain" description="Carrier" evidence="5">
    <location>
        <begin position="3145"/>
        <end position="3220"/>
    </location>
</feature>
<dbReference type="Gene3D" id="3.30.559.30">
    <property type="entry name" value="Nonribosomal peptide synthetase, condensation domain"/>
    <property type="match status" value="4"/>
</dbReference>
<dbReference type="Gene3D" id="3.30.300.30">
    <property type="match status" value="4"/>
</dbReference>
<dbReference type="FunFam" id="3.40.50.980:FF:000001">
    <property type="entry name" value="Non-ribosomal peptide synthetase"/>
    <property type="match status" value="4"/>
</dbReference>
<dbReference type="FunFam" id="2.30.38.10:FF:000001">
    <property type="entry name" value="Non-ribosomal peptide synthetase PvdI"/>
    <property type="match status" value="4"/>
</dbReference>
<dbReference type="FunFam" id="3.40.50.980:FF:000002">
    <property type="entry name" value="Enterobactin synthetase component F"/>
    <property type="match status" value="3"/>
</dbReference>
<dbReference type="InterPro" id="IPR001242">
    <property type="entry name" value="Condensation_dom"/>
</dbReference>
<dbReference type="GO" id="GO:0003824">
    <property type="term" value="F:catalytic activity"/>
    <property type="evidence" value="ECO:0007669"/>
    <property type="project" value="InterPro"/>
</dbReference>
<dbReference type="CDD" id="cd19531">
    <property type="entry name" value="LCL_NRPS-like"/>
    <property type="match status" value="4"/>
</dbReference>
<dbReference type="FunFam" id="3.30.300.30:FF:000010">
    <property type="entry name" value="Enterobactin synthetase component F"/>
    <property type="match status" value="4"/>
</dbReference>
<protein>
    <recommendedName>
        <fullName evidence="5">Carrier domain-containing protein</fullName>
    </recommendedName>
</protein>
<dbReference type="Gene3D" id="1.10.1200.10">
    <property type="entry name" value="ACP-like"/>
    <property type="match status" value="4"/>
</dbReference>
<reference evidence="6" key="1">
    <citation type="submission" date="2024-05" db="EMBL/GenBank/DDBJ databases">
        <title>Whole-Genome Sequence of CFS9, a Potential Fish Probiotic Isolated from the Body Surface of Silurus asotus.</title>
        <authorList>
            <person name="Kojima M."/>
            <person name="Tobioka K."/>
            <person name="Yokota K."/>
            <person name="Nakatani H."/>
            <person name="Hori K."/>
            <person name="Tamaru Y."/>
            <person name="Okazaki F."/>
        </authorList>
    </citation>
    <scope>NUCLEOTIDE SEQUENCE</scope>
    <source>
        <strain evidence="6">CFS9</strain>
    </source>
</reference>
<dbReference type="EMBL" id="AP031573">
    <property type="protein sequence ID" value="BFM45316.1"/>
    <property type="molecule type" value="Genomic_DNA"/>
</dbReference>
<dbReference type="NCBIfam" id="NF003417">
    <property type="entry name" value="PRK04813.1"/>
    <property type="match status" value="4"/>
</dbReference>
<dbReference type="SUPFAM" id="SSF56801">
    <property type="entry name" value="Acetyl-CoA synthetase-like"/>
    <property type="match status" value="4"/>
</dbReference>
<dbReference type="GO" id="GO:0044550">
    <property type="term" value="P:secondary metabolite biosynthetic process"/>
    <property type="evidence" value="ECO:0007669"/>
    <property type="project" value="UniProtKB-ARBA"/>
</dbReference>
<dbReference type="InterPro" id="IPR006162">
    <property type="entry name" value="Ppantetheine_attach_site"/>
</dbReference>
<dbReference type="InterPro" id="IPR045851">
    <property type="entry name" value="AMP-bd_C_sf"/>
</dbReference>
<dbReference type="SUPFAM" id="SSF52777">
    <property type="entry name" value="CoA-dependent acyltransferases"/>
    <property type="match status" value="8"/>
</dbReference>
<name>A0AAT9H695_9FLAO</name>
<dbReference type="Pfam" id="PF00501">
    <property type="entry name" value="AMP-binding"/>
    <property type="match status" value="4"/>
</dbReference>
<proteinExistence type="inferred from homology"/>
<dbReference type="Pfam" id="PF00550">
    <property type="entry name" value="PP-binding"/>
    <property type="match status" value="4"/>
</dbReference>
<evidence type="ECO:0000259" key="5">
    <source>
        <dbReference type="PROSITE" id="PS50075"/>
    </source>
</evidence>
<organism evidence="6">
    <name type="scientific">Flavobacterium sp. CFS9</name>
    <dbReference type="NCBI Taxonomy" id="3143118"/>
    <lineage>
        <taxon>Bacteria</taxon>
        <taxon>Pseudomonadati</taxon>
        <taxon>Bacteroidota</taxon>
        <taxon>Flavobacteriia</taxon>
        <taxon>Flavobacteriales</taxon>
        <taxon>Flavobacteriaceae</taxon>
        <taxon>Flavobacterium</taxon>
    </lineage>
</organism>
<accession>A0AAT9H695</accession>
<dbReference type="FunFam" id="3.40.50.12780:FF:000012">
    <property type="entry name" value="Non-ribosomal peptide synthetase"/>
    <property type="match status" value="3"/>
</dbReference>
<evidence type="ECO:0000256" key="1">
    <source>
        <dbReference type="ARBA" id="ARBA00001957"/>
    </source>
</evidence>